<reference evidence="7 8" key="1">
    <citation type="submission" date="2024-01" db="EMBL/GenBank/DDBJ databases">
        <title>Comparative genomics of Cryptococcus and Kwoniella reveals pathogenesis evolution and contrasting modes of karyotype evolution via chromosome fusion or intercentromeric recombination.</title>
        <authorList>
            <person name="Coelho M.A."/>
            <person name="David-Palma M."/>
            <person name="Shea T."/>
            <person name="Bowers K."/>
            <person name="McGinley-Smith S."/>
            <person name="Mohammad A.W."/>
            <person name="Gnirke A."/>
            <person name="Yurkov A.M."/>
            <person name="Nowrousian M."/>
            <person name="Sun S."/>
            <person name="Cuomo C.A."/>
            <person name="Heitman J."/>
        </authorList>
    </citation>
    <scope>NUCLEOTIDE SEQUENCE [LARGE SCALE GENOMIC DNA]</scope>
    <source>
        <strain evidence="7 8">CBS 6074</strain>
    </source>
</reference>
<organism evidence="7 8">
    <name type="scientific">Kwoniella dendrophila CBS 6074</name>
    <dbReference type="NCBI Taxonomy" id="1295534"/>
    <lineage>
        <taxon>Eukaryota</taxon>
        <taxon>Fungi</taxon>
        <taxon>Dikarya</taxon>
        <taxon>Basidiomycota</taxon>
        <taxon>Agaricomycotina</taxon>
        <taxon>Tremellomycetes</taxon>
        <taxon>Tremellales</taxon>
        <taxon>Cryptococcaceae</taxon>
        <taxon>Kwoniella</taxon>
    </lineage>
</organism>
<dbReference type="PRINTS" id="PR01547">
    <property type="entry name" value="YEAST176DUF"/>
</dbReference>
<keyword evidence="8" id="KW-1185">Reference proteome</keyword>
<dbReference type="PROSITE" id="PS50082">
    <property type="entry name" value="WD_REPEATS_2"/>
    <property type="match status" value="1"/>
</dbReference>
<accession>A0AAX4JV66</accession>
<dbReference type="InterPro" id="IPR004083">
    <property type="entry name" value="Raptor"/>
</dbReference>
<dbReference type="InterPro" id="IPR001680">
    <property type="entry name" value="WD40_rpt"/>
</dbReference>
<dbReference type="InterPro" id="IPR011989">
    <property type="entry name" value="ARM-like"/>
</dbReference>
<dbReference type="GO" id="GO:0030307">
    <property type="term" value="P:positive regulation of cell growth"/>
    <property type="evidence" value="ECO:0007669"/>
    <property type="project" value="TreeGrafter"/>
</dbReference>
<dbReference type="SMART" id="SM00320">
    <property type="entry name" value="WD40"/>
    <property type="match status" value="6"/>
</dbReference>
<dbReference type="GO" id="GO:0005737">
    <property type="term" value="C:cytoplasm"/>
    <property type="evidence" value="ECO:0007669"/>
    <property type="project" value="TreeGrafter"/>
</dbReference>
<feature type="region of interest" description="Disordered" evidence="5">
    <location>
        <begin position="1"/>
        <end position="29"/>
    </location>
</feature>
<dbReference type="GO" id="GO:0031929">
    <property type="term" value="P:TOR signaling"/>
    <property type="evidence" value="ECO:0007669"/>
    <property type="project" value="InterPro"/>
</dbReference>
<feature type="domain" description="Raptor N-terminal CASPase-like" evidence="6">
    <location>
        <begin position="84"/>
        <end position="237"/>
    </location>
</feature>
<comment type="similarity">
    <text evidence="1">Belongs to the WD repeat RAPTOR family.</text>
</comment>
<evidence type="ECO:0000256" key="5">
    <source>
        <dbReference type="SAM" id="MobiDB-lite"/>
    </source>
</evidence>
<dbReference type="RefSeq" id="XP_066075552.1">
    <property type="nucleotide sequence ID" value="XM_066219455.1"/>
</dbReference>
<dbReference type="EMBL" id="CP144101">
    <property type="protein sequence ID" value="WWC88789.1"/>
    <property type="molecule type" value="Genomic_DNA"/>
</dbReference>
<feature type="region of interest" description="Disordered" evidence="5">
    <location>
        <begin position="960"/>
        <end position="1038"/>
    </location>
</feature>
<dbReference type="InterPro" id="IPR019775">
    <property type="entry name" value="WD40_repeat_CS"/>
</dbReference>
<dbReference type="GeneID" id="91094372"/>
<dbReference type="GO" id="GO:0030674">
    <property type="term" value="F:protein-macromolecule adaptor activity"/>
    <property type="evidence" value="ECO:0007669"/>
    <property type="project" value="TreeGrafter"/>
</dbReference>
<keyword evidence="2 4" id="KW-0853">WD repeat</keyword>
<keyword evidence="3" id="KW-0677">Repeat</keyword>
<evidence type="ECO:0000256" key="2">
    <source>
        <dbReference type="ARBA" id="ARBA00022574"/>
    </source>
</evidence>
<dbReference type="GO" id="GO:0009267">
    <property type="term" value="P:cellular response to starvation"/>
    <property type="evidence" value="ECO:0007669"/>
    <property type="project" value="TreeGrafter"/>
</dbReference>
<dbReference type="GO" id="GO:0010506">
    <property type="term" value="P:regulation of autophagy"/>
    <property type="evidence" value="ECO:0007669"/>
    <property type="project" value="TreeGrafter"/>
</dbReference>
<dbReference type="PANTHER" id="PTHR12848">
    <property type="entry name" value="REGULATORY-ASSOCIATED PROTEIN OF MTOR"/>
    <property type="match status" value="1"/>
</dbReference>
<dbReference type="SUPFAM" id="SSF50978">
    <property type="entry name" value="WD40 repeat-like"/>
    <property type="match status" value="1"/>
</dbReference>
<dbReference type="SMART" id="SM01302">
    <property type="entry name" value="Raptor_N"/>
    <property type="match status" value="1"/>
</dbReference>
<gene>
    <name evidence="7" type="ORF">L201_003702</name>
</gene>
<feature type="compositionally biased region" description="Polar residues" evidence="5">
    <location>
        <begin position="925"/>
        <end position="945"/>
    </location>
</feature>
<dbReference type="InterPro" id="IPR036322">
    <property type="entry name" value="WD40_repeat_dom_sf"/>
</dbReference>
<name>A0AAX4JV66_9TREE</name>
<evidence type="ECO:0000259" key="6">
    <source>
        <dbReference type="SMART" id="SM01302"/>
    </source>
</evidence>
<sequence length="1561" mass="172576">MAEPPSLPYARDEGSTSQPHSAYPAYPPEAYEHHEGFLDEIEEEHIEIAAALQYWAAKRHRGKGKGKEDEDDSSTKTPWRLRSKLKTVTAGLFICLNIGVDPPDIVKTNPCAKTECWIDPTQLPSNKAIEAIGRNLHQQFETLNPKVKYKPFLDPSIEETKKQCVNMRRSAKDERVVFYYNGHGVPKPTPSGEIWVFNKNYTQYIPVSLYDLQEWLGSPCIYVWECSGAGNILNNFAKSAERRDNEARAAQAQAGHTEGLPGSPYSEALHLAACQANQILPMSPDLPADLFTCCLTSPIETALRHFVLQDPLRRNGGLNPNDPRSRITVDMVMRIPGDLKDRRTPLGELSWIFTAVTDTIAWLSFPRDVFNRLFRQDLLVAGLFRNFLLAQRIMSSYHCTPTSIPEIPSAHNHPLWHSWDLAVDACLAQLPELLDLEAARESGQSNIPPLSVYRPSTFFAQHLQAFEVWLQHGGSVPNRLAPRPKKGVPITRSPPEQLPIVLQVLLSQSHRLRALILISRFVDLGPWAVHLSLSIGIFPYVQKLLASPAVELKPVLIYIWARILAIDRTCQVDLLRDSGFTYFTQILAPYPQAGSLVIPNANEHRAMSAFILSILCRNFKPGQTACLGVQVFDSCVARLGEDDWLLKTWSLLCIAQLWADYDEAKALFLQSQRQNELLGALRSTAVEVRAAALYAFGTLLGASSAPIESESIKGGGGTGAQLGLSDVQQLEIEAGLAFACMMSVKEDASPMVRKELVVVISCVVREWRGWLVCAAWAYYEQESALSKAELGQDITKDDIVSEALNEWTSNPEKQPHEHQHNLTLLSSFKVLFETLLDLSVDPHTEVALMASTVVDYIIALLVDSAFTRVKGSAIRELLLKKKQQQRPKALSRQVSTAFSDGGGIRQSNGLHPNTSSNNQTPPPMQRSNTNQSINSNSGSGTLKRNGSVANALRSLASMTGLVVPPDSPDSVKSNNPDSDGNLQNANKITQPKIPISTGGQNIGYKSPYPDSNTHERILPDSQDLSNSQSSIGSKKTLTDNSRANLGMLRSKSAYGSATLNSSSLLSQSVGNNNVKASLVLQSLTEEDMERLHFRRSKGSEINTDLDGKFGNNGLPRLNELNLGMVAKEVKDDVLPLKSGFFDWAMEYFREPQMKAPDADEPGSTTYNEQAWKHLRNEQMVETSRAAEGYAATHVWNVDAGTLQNDSWPLQMAFHSYDPVMAVTDDTDNVCIWDWQSRRRLNKFSNQNIAGSSISSVHFINEMASSLMLTASTEGSIRIFRDYDIPNETALASTFRAVSEIHPVGHTSGVLTAWEQQKGHLLVGGDMKVVRLWDATVERHLRDIATQAGANLTAIASDEPEGNVFVAGFGDGVVRLFDKRAEDAGEVVLRTWRQHKIWIQSVHLQRGSMRELVTGSMDGEVRVWDVRKPDEPLYTIPRRDDGLMALAVHTGASVLARTTALTSHSNKQELEITGFSDPIHPIRLAKMNIPLSPTYNNPINSHRINGFMPSAASLVFHPVEMMIAAGGFDNSGTVKLFKCPTPKQAVATWEQMNGNASASAFT</sequence>
<dbReference type="InterPro" id="IPR029347">
    <property type="entry name" value="Raptor_N"/>
</dbReference>
<dbReference type="SUPFAM" id="SSF48371">
    <property type="entry name" value="ARM repeat"/>
    <property type="match status" value="1"/>
</dbReference>
<evidence type="ECO:0000313" key="7">
    <source>
        <dbReference type="EMBL" id="WWC88789.1"/>
    </source>
</evidence>
<protein>
    <recommendedName>
        <fullName evidence="6">Raptor N-terminal CASPase-like domain-containing protein</fullName>
    </recommendedName>
</protein>
<evidence type="ECO:0000256" key="1">
    <source>
        <dbReference type="ARBA" id="ARBA00009257"/>
    </source>
</evidence>
<dbReference type="GO" id="GO:0071230">
    <property type="term" value="P:cellular response to amino acid stimulus"/>
    <property type="evidence" value="ECO:0007669"/>
    <property type="project" value="TreeGrafter"/>
</dbReference>
<dbReference type="PANTHER" id="PTHR12848:SF16">
    <property type="entry name" value="REGULATORY-ASSOCIATED PROTEIN OF MTOR"/>
    <property type="match status" value="1"/>
</dbReference>
<dbReference type="InterPro" id="IPR015943">
    <property type="entry name" value="WD40/YVTN_repeat-like_dom_sf"/>
</dbReference>
<dbReference type="Pfam" id="PF14538">
    <property type="entry name" value="Raptor_N"/>
    <property type="match status" value="1"/>
</dbReference>
<feature type="region of interest" description="Disordered" evidence="5">
    <location>
        <begin position="883"/>
        <end position="945"/>
    </location>
</feature>
<dbReference type="Proteomes" id="UP001355207">
    <property type="component" value="Chromosome 4"/>
</dbReference>
<evidence type="ECO:0000313" key="8">
    <source>
        <dbReference type="Proteomes" id="UP001355207"/>
    </source>
</evidence>
<feature type="compositionally biased region" description="Polar residues" evidence="5">
    <location>
        <begin position="970"/>
        <end position="989"/>
    </location>
</feature>
<evidence type="ECO:0000256" key="4">
    <source>
        <dbReference type="PROSITE-ProRule" id="PRU00221"/>
    </source>
</evidence>
<dbReference type="Pfam" id="PF00400">
    <property type="entry name" value="WD40"/>
    <property type="match status" value="1"/>
</dbReference>
<dbReference type="InterPro" id="IPR016024">
    <property type="entry name" value="ARM-type_fold"/>
</dbReference>
<feature type="repeat" description="WD" evidence="4">
    <location>
        <begin position="1411"/>
        <end position="1426"/>
    </location>
</feature>
<dbReference type="GO" id="GO:0031931">
    <property type="term" value="C:TORC1 complex"/>
    <property type="evidence" value="ECO:0007669"/>
    <property type="project" value="InterPro"/>
</dbReference>
<proteinExistence type="inferred from homology"/>
<feature type="compositionally biased region" description="Polar residues" evidence="5">
    <location>
        <begin position="1022"/>
        <end position="1038"/>
    </location>
</feature>
<dbReference type="Gene3D" id="1.25.10.10">
    <property type="entry name" value="Leucine-rich Repeat Variant"/>
    <property type="match status" value="1"/>
</dbReference>
<dbReference type="PROSITE" id="PS00678">
    <property type="entry name" value="WD_REPEATS_1"/>
    <property type="match status" value="1"/>
</dbReference>
<dbReference type="Gene3D" id="2.130.10.10">
    <property type="entry name" value="YVTN repeat-like/Quinoprotein amine dehydrogenase"/>
    <property type="match status" value="2"/>
</dbReference>
<evidence type="ECO:0000256" key="3">
    <source>
        <dbReference type="ARBA" id="ARBA00022737"/>
    </source>
</evidence>